<dbReference type="Proteomes" id="UP000013378">
    <property type="component" value="Unassembled WGS sequence"/>
</dbReference>
<name>R1CNV9_9FIRM</name>
<dbReference type="InterPro" id="IPR036249">
    <property type="entry name" value="Thioredoxin-like_sf"/>
</dbReference>
<dbReference type="eggNOG" id="COG0526">
    <property type="taxonomic scope" value="Bacteria"/>
</dbReference>
<keyword evidence="3" id="KW-1185">Reference proteome</keyword>
<reference evidence="2 3" key="1">
    <citation type="journal article" date="2015" name="Geomicrobiol. J.">
        <title>Caldisalinibacter kiritimatiensis gen. nov., sp. nov., a moderately thermohalophilic thiosulfate-reducing bacterium from a hypersaline microbial mat.</title>
        <authorList>
            <person name="Ben Hania W."/>
            <person name="Joseph M."/>
            <person name="Fiebig A."/>
            <person name="Bunk B."/>
            <person name="Klenk H.-P."/>
            <person name="Fardeau M.-L."/>
            <person name="Spring S."/>
        </authorList>
    </citation>
    <scope>NUCLEOTIDE SEQUENCE [LARGE SCALE GENOMIC DNA]</scope>
    <source>
        <strain evidence="2 3">L21-TH-D2</strain>
    </source>
</reference>
<dbReference type="OrthoDB" id="411356at2"/>
<dbReference type="Pfam" id="PF00085">
    <property type="entry name" value="Thioredoxin"/>
    <property type="match status" value="1"/>
</dbReference>
<dbReference type="EMBL" id="ARZA01000177">
    <property type="protein sequence ID" value="EOD00386.1"/>
    <property type="molecule type" value="Genomic_DNA"/>
</dbReference>
<dbReference type="CDD" id="cd02947">
    <property type="entry name" value="TRX_family"/>
    <property type="match status" value="1"/>
</dbReference>
<dbReference type="STRING" id="1304284.L21TH_1559"/>
<feature type="domain" description="Thioredoxin" evidence="1">
    <location>
        <begin position="10"/>
        <end position="84"/>
    </location>
</feature>
<dbReference type="Gene3D" id="3.40.30.10">
    <property type="entry name" value="Glutaredoxin"/>
    <property type="match status" value="1"/>
</dbReference>
<dbReference type="AlphaFoldDB" id="R1CNV9"/>
<accession>R1CNV9</accession>
<evidence type="ECO:0000313" key="2">
    <source>
        <dbReference type="EMBL" id="EOD00386.1"/>
    </source>
</evidence>
<organism evidence="2 3">
    <name type="scientific">Caldisalinibacter kiritimatiensis</name>
    <dbReference type="NCBI Taxonomy" id="1304284"/>
    <lineage>
        <taxon>Bacteria</taxon>
        <taxon>Bacillati</taxon>
        <taxon>Bacillota</taxon>
        <taxon>Tissierellia</taxon>
        <taxon>Tissierellales</taxon>
        <taxon>Thermohalobacteraceae</taxon>
        <taxon>Caldisalinibacter</taxon>
    </lineage>
</organism>
<proteinExistence type="predicted"/>
<dbReference type="SUPFAM" id="SSF52833">
    <property type="entry name" value="Thioredoxin-like"/>
    <property type="match status" value="1"/>
</dbReference>
<evidence type="ECO:0000259" key="1">
    <source>
        <dbReference type="Pfam" id="PF00085"/>
    </source>
</evidence>
<evidence type="ECO:0000313" key="3">
    <source>
        <dbReference type="Proteomes" id="UP000013378"/>
    </source>
</evidence>
<protein>
    <submittedName>
        <fullName evidence="2">Thioredoxin</fullName>
    </submittedName>
</protein>
<dbReference type="RefSeq" id="WP_006313526.1">
    <property type="nucleotide sequence ID" value="NZ_ARZA01000177.1"/>
</dbReference>
<dbReference type="InterPro" id="IPR013766">
    <property type="entry name" value="Thioredoxin_domain"/>
</dbReference>
<sequence length="107" mass="12544">MKKFVELNDIKQFIQKNTLSLLYVSSDKCSVCQDVKPKLEKLLEDYPQIHSGYTKIEEAPEVSGQFTVFTAPTIILFVEGKEVLRESRFIQFHKLEEGLSRWYRELV</sequence>
<gene>
    <name evidence="2" type="ORF">L21TH_1559</name>
</gene>
<comment type="caution">
    <text evidence="2">The sequence shown here is derived from an EMBL/GenBank/DDBJ whole genome shotgun (WGS) entry which is preliminary data.</text>
</comment>